<feature type="compositionally biased region" description="Basic and acidic residues" evidence="1">
    <location>
        <begin position="8"/>
        <end position="22"/>
    </location>
</feature>
<evidence type="ECO:0000313" key="2">
    <source>
        <dbReference type="EMBL" id="KAK0174241.1"/>
    </source>
</evidence>
<reference evidence="2" key="1">
    <citation type="journal article" date="2023" name="bioRxiv">
        <title>Scaffold-level genome assemblies of two parasitoid biocontrol wasps reveal the parthenogenesis mechanism and an associated novel virus.</title>
        <authorList>
            <person name="Inwood S."/>
            <person name="Skelly J."/>
            <person name="Guhlin J."/>
            <person name="Harrop T."/>
            <person name="Goldson S."/>
            <person name="Dearden P."/>
        </authorList>
    </citation>
    <scope>NUCLEOTIDE SEQUENCE</scope>
    <source>
        <strain evidence="2">Lincoln</strain>
        <tissue evidence="2">Whole body</tissue>
    </source>
</reference>
<name>A0AA39FRJ9_MICHY</name>
<feature type="region of interest" description="Disordered" evidence="1">
    <location>
        <begin position="1"/>
        <end position="41"/>
    </location>
</feature>
<comment type="caution">
    <text evidence="2">The sequence shown here is derived from an EMBL/GenBank/DDBJ whole genome shotgun (WGS) entry which is preliminary data.</text>
</comment>
<dbReference type="AlphaFoldDB" id="A0AA39FRJ9"/>
<gene>
    <name evidence="2" type="ORF">PV327_011123</name>
</gene>
<feature type="non-terminal residue" evidence="2">
    <location>
        <position position="115"/>
    </location>
</feature>
<accession>A0AA39FRJ9</accession>
<evidence type="ECO:0000256" key="1">
    <source>
        <dbReference type="SAM" id="MobiDB-lite"/>
    </source>
</evidence>
<feature type="compositionally biased region" description="Polar residues" evidence="1">
    <location>
        <begin position="23"/>
        <end position="32"/>
    </location>
</feature>
<protein>
    <submittedName>
        <fullName evidence="2">Uncharacterized protein</fullName>
    </submittedName>
</protein>
<dbReference type="Proteomes" id="UP001168972">
    <property type="component" value="Unassembled WGS sequence"/>
</dbReference>
<proteinExistence type="predicted"/>
<keyword evidence="3" id="KW-1185">Reference proteome</keyword>
<reference evidence="2" key="2">
    <citation type="submission" date="2023-03" db="EMBL/GenBank/DDBJ databases">
        <authorList>
            <person name="Inwood S.N."/>
            <person name="Skelly J.G."/>
            <person name="Guhlin J."/>
            <person name="Harrop T.W.R."/>
            <person name="Goldson S.G."/>
            <person name="Dearden P.K."/>
        </authorList>
    </citation>
    <scope>NUCLEOTIDE SEQUENCE</scope>
    <source>
        <strain evidence="2">Lincoln</strain>
        <tissue evidence="2">Whole body</tissue>
    </source>
</reference>
<sequence length="115" mass="12848">MVLSSRKSKSDFDTENVDEKSGKNANNISRTPTRTRKVSDSNDCLNLDEEVEKSREHLTPEKLFSSGKYQAARKDLHSSVPGNLTGTGNTASLSKIMVKNEFESAFKIIYINCME</sequence>
<organism evidence="2 3">
    <name type="scientific">Microctonus hyperodae</name>
    <name type="common">Parasitoid wasp</name>
    <dbReference type="NCBI Taxonomy" id="165561"/>
    <lineage>
        <taxon>Eukaryota</taxon>
        <taxon>Metazoa</taxon>
        <taxon>Ecdysozoa</taxon>
        <taxon>Arthropoda</taxon>
        <taxon>Hexapoda</taxon>
        <taxon>Insecta</taxon>
        <taxon>Pterygota</taxon>
        <taxon>Neoptera</taxon>
        <taxon>Endopterygota</taxon>
        <taxon>Hymenoptera</taxon>
        <taxon>Apocrita</taxon>
        <taxon>Ichneumonoidea</taxon>
        <taxon>Braconidae</taxon>
        <taxon>Euphorinae</taxon>
        <taxon>Microctonus</taxon>
    </lineage>
</organism>
<evidence type="ECO:0000313" key="3">
    <source>
        <dbReference type="Proteomes" id="UP001168972"/>
    </source>
</evidence>
<dbReference type="EMBL" id="JAQQBR010000105">
    <property type="protein sequence ID" value="KAK0174241.1"/>
    <property type="molecule type" value="Genomic_DNA"/>
</dbReference>